<gene>
    <name evidence="1" type="ORF">HD842_001718</name>
</gene>
<accession>A0A7W9WZG2</accession>
<reference evidence="1 2" key="1">
    <citation type="submission" date="2020-08" db="EMBL/GenBank/DDBJ databases">
        <title>The Agave Microbiome: Exploring the role of microbial communities in plant adaptations to desert environments.</title>
        <authorList>
            <person name="Partida-Martinez L.P."/>
        </authorList>
    </citation>
    <scope>NUCLEOTIDE SEQUENCE [LARGE SCALE GENOMIC DNA]</scope>
    <source>
        <strain evidence="1 2">AT3.2</strain>
    </source>
</reference>
<dbReference type="RefSeq" id="WP_183553139.1">
    <property type="nucleotide sequence ID" value="NZ_JACHBX010000001.1"/>
</dbReference>
<dbReference type="EMBL" id="JACHBX010000001">
    <property type="protein sequence ID" value="MBB6133607.1"/>
    <property type="molecule type" value="Genomic_DNA"/>
</dbReference>
<dbReference type="Proteomes" id="UP000540787">
    <property type="component" value="Unassembled WGS sequence"/>
</dbReference>
<sequence length="224" mass="24224">MGTDLRSGGPCERQNAKLRVRKLEKNASVGGKKSAWIEQCRISLSGVSTMVEPQIADVGQIGWPPVTCVAGPAPCKSRKTTWCRGGAPSLPEAEKRSQKLNIRPLKSMFVLSLAQLCPSAYAQTEELCLGIGKFAQSAANLMHLGQPEEQVLAIMLDPAMSDSKRPKAQQKMLDERDTAVVNWVYTVRPSAPHARATVYAKCMAGGLGSLDMAKFKAAGKNKQR</sequence>
<protein>
    <submittedName>
        <fullName evidence="1">Uncharacterized protein</fullName>
    </submittedName>
</protein>
<dbReference type="AlphaFoldDB" id="A0A7W9WZG2"/>
<evidence type="ECO:0000313" key="1">
    <source>
        <dbReference type="EMBL" id="MBB6133607.1"/>
    </source>
</evidence>
<organism evidence="1 2">
    <name type="scientific">Massilia aurea</name>
    <dbReference type="NCBI Taxonomy" id="373040"/>
    <lineage>
        <taxon>Bacteria</taxon>
        <taxon>Pseudomonadati</taxon>
        <taxon>Pseudomonadota</taxon>
        <taxon>Betaproteobacteria</taxon>
        <taxon>Burkholderiales</taxon>
        <taxon>Oxalobacteraceae</taxon>
        <taxon>Telluria group</taxon>
        <taxon>Massilia</taxon>
    </lineage>
</organism>
<keyword evidence="2" id="KW-1185">Reference proteome</keyword>
<comment type="caution">
    <text evidence="1">The sequence shown here is derived from an EMBL/GenBank/DDBJ whole genome shotgun (WGS) entry which is preliminary data.</text>
</comment>
<name>A0A7W9WZG2_9BURK</name>
<proteinExistence type="predicted"/>
<evidence type="ECO:0000313" key="2">
    <source>
        <dbReference type="Proteomes" id="UP000540787"/>
    </source>
</evidence>